<organism evidence="1 2">
    <name type="scientific">Entomophthora muscae</name>
    <dbReference type="NCBI Taxonomy" id="34485"/>
    <lineage>
        <taxon>Eukaryota</taxon>
        <taxon>Fungi</taxon>
        <taxon>Fungi incertae sedis</taxon>
        <taxon>Zoopagomycota</taxon>
        <taxon>Entomophthoromycotina</taxon>
        <taxon>Entomophthoromycetes</taxon>
        <taxon>Entomophthorales</taxon>
        <taxon>Entomophthoraceae</taxon>
        <taxon>Entomophthora</taxon>
    </lineage>
</organism>
<comment type="caution">
    <text evidence="1">The sequence shown here is derived from an EMBL/GenBank/DDBJ whole genome shotgun (WGS) entry which is preliminary data.</text>
</comment>
<protein>
    <submittedName>
        <fullName evidence="1">Uncharacterized protein</fullName>
    </submittedName>
</protein>
<dbReference type="Proteomes" id="UP001165960">
    <property type="component" value="Unassembled WGS sequence"/>
</dbReference>
<keyword evidence="2" id="KW-1185">Reference proteome</keyword>
<dbReference type="EMBL" id="QTSX02004268">
    <property type="protein sequence ID" value="KAJ9067052.1"/>
    <property type="molecule type" value="Genomic_DNA"/>
</dbReference>
<sequence length="561" mass="64211">MFNDPDSEYLLSYLPSHIILEILQYLRKAELIQLRLFTRRWKKLVDPLVCTKIAIPEVSKGLDSKPFRKFLETYGSFVTSLDICRQDIGEVFVLNHLCPKVSSITVNLSDQHTRAKSVEVLAKSFKKLHSAYLYGALNVTTLNYLSSVTCRLTSLTLEFSDLHSELGCLRALESETLKYLSIINFDLYSEDCSLILVKNRSLERFSFASSYDHNKRVHGFSYDVVHSKFNSILFQDSCVSFAVEIVFADAIPQIKLLNEYAPEQDEAGTHLDQFRRFDACLSLFSADFSFLKSLPRIEALRVTLIRHVHPMFQALMSNLPDVNQLALDIDSNETFCNLALPIKTFPAKSLYFCPQSRPVSKKFFTWLAECFPKLEKLYLPMGFPLITKKKMGSLLRFKNLRKVYSYRNHTIKFWRKLVAASPKLTQINLPTFSGLHQTLSDEFPRILIGLYSDPDHFKEPFNHPPKVWERGEQYYDASATHDLFKLIPKKENNPSNKQEPSISSDDDGACSEVYGGYGTESSDLYSSSLEDDSSTYALDHYFTSDISLSSDSEDYETDSNP</sequence>
<evidence type="ECO:0000313" key="2">
    <source>
        <dbReference type="Proteomes" id="UP001165960"/>
    </source>
</evidence>
<evidence type="ECO:0000313" key="1">
    <source>
        <dbReference type="EMBL" id="KAJ9067052.1"/>
    </source>
</evidence>
<gene>
    <name evidence="1" type="ORF">DSO57_1003359</name>
</gene>
<proteinExistence type="predicted"/>
<reference evidence="1" key="1">
    <citation type="submission" date="2022-04" db="EMBL/GenBank/DDBJ databases">
        <title>Genome of the entomopathogenic fungus Entomophthora muscae.</title>
        <authorList>
            <person name="Elya C."/>
            <person name="Lovett B.R."/>
            <person name="Lee E."/>
            <person name="Macias A.M."/>
            <person name="Hajek A.E."/>
            <person name="De Bivort B.L."/>
            <person name="Kasson M.T."/>
            <person name="De Fine Licht H.H."/>
            <person name="Stajich J.E."/>
        </authorList>
    </citation>
    <scope>NUCLEOTIDE SEQUENCE</scope>
    <source>
        <strain evidence="1">Berkeley</strain>
    </source>
</reference>
<accession>A0ACC2SY78</accession>
<name>A0ACC2SY78_9FUNG</name>